<name>A0ABU3TG67_9BACT</name>
<keyword evidence="2" id="KW-0808">Transferase</keyword>
<protein>
    <submittedName>
        <fullName evidence="2">Glycosyltransferase</fullName>
        <ecNumber evidence="2">2.4.-.-</ecNumber>
    </submittedName>
</protein>
<dbReference type="Pfam" id="PF13692">
    <property type="entry name" value="Glyco_trans_1_4"/>
    <property type="match status" value="1"/>
</dbReference>
<gene>
    <name evidence="2" type="ORF">ROI90_08115</name>
</gene>
<reference evidence="2 3" key="1">
    <citation type="submission" date="2023-10" db="EMBL/GenBank/DDBJ databases">
        <title>Hymenobacter endophyticus sp. nov., an isolate from the leaf tissues of wheat.</title>
        <authorList>
            <person name="Dai Y."/>
        </authorList>
    </citation>
    <scope>NUCLEOTIDE SEQUENCE [LARGE SCALE GENOMIC DNA]</scope>
    <source>
        <strain evidence="2 3">ZK17L-C2</strain>
    </source>
</reference>
<dbReference type="GO" id="GO:0016757">
    <property type="term" value="F:glycosyltransferase activity"/>
    <property type="evidence" value="ECO:0007669"/>
    <property type="project" value="UniProtKB-KW"/>
</dbReference>
<keyword evidence="2" id="KW-0328">Glycosyltransferase</keyword>
<dbReference type="RefSeq" id="WP_315997839.1">
    <property type="nucleotide sequence ID" value="NZ_JAWDJT010000004.1"/>
</dbReference>
<dbReference type="EMBL" id="JAWDJT010000004">
    <property type="protein sequence ID" value="MDU0370354.1"/>
    <property type="molecule type" value="Genomic_DNA"/>
</dbReference>
<organism evidence="2 3">
    <name type="scientific">Hymenobacter endophyticus</name>
    <dbReference type="NCBI Taxonomy" id="3076335"/>
    <lineage>
        <taxon>Bacteria</taxon>
        <taxon>Pseudomonadati</taxon>
        <taxon>Bacteroidota</taxon>
        <taxon>Cytophagia</taxon>
        <taxon>Cytophagales</taxon>
        <taxon>Hymenobacteraceae</taxon>
        <taxon>Hymenobacter</taxon>
    </lineage>
</organism>
<comment type="caution">
    <text evidence="2">The sequence shown here is derived from an EMBL/GenBank/DDBJ whole genome shotgun (WGS) entry which is preliminary data.</text>
</comment>
<proteinExistence type="predicted"/>
<keyword evidence="3" id="KW-1185">Reference proteome</keyword>
<dbReference type="Proteomes" id="UP001250698">
    <property type="component" value="Unassembled WGS sequence"/>
</dbReference>
<dbReference type="CDD" id="cd03811">
    <property type="entry name" value="GT4_GT28_WabH-like"/>
    <property type="match status" value="1"/>
</dbReference>
<evidence type="ECO:0000313" key="3">
    <source>
        <dbReference type="Proteomes" id="UP001250698"/>
    </source>
</evidence>
<dbReference type="SUPFAM" id="SSF53756">
    <property type="entry name" value="UDP-Glycosyltransferase/glycogen phosphorylase"/>
    <property type="match status" value="1"/>
</dbReference>
<evidence type="ECO:0000259" key="1">
    <source>
        <dbReference type="Pfam" id="PF13439"/>
    </source>
</evidence>
<dbReference type="Pfam" id="PF13439">
    <property type="entry name" value="Glyco_transf_4"/>
    <property type="match status" value="1"/>
</dbReference>
<dbReference type="Gene3D" id="3.40.50.2000">
    <property type="entry name" value="Glycogen Phosphorylase B"/>
    <property type="match status" value="2"/>
</dbReference>
<sequence length="419" mass="46455">MIRSAAPARKNILLLIPQLTYGGAERVFHDHGRELARHHHVVECVFSSQTEVAFPTRNTLVALDVPAGAGLVGKLRSFVQRIRRVKELKREHRIDVCISHLEGADYLNLLSKGPEQVLLCIHNSKRHDPNIRGALGWLRRRVLMPWLYRSADYVVPVSRDLRQELIDMFGLPPQKVVTVNNFFDVEGIRRRSQEPLNAAAQALFSEHPVLITAGRLAREKNQTALLQVLHTLRAAGHAAPKLALLGDGPLRADLLQRGQELGLRCWQVWSGEPLTAAYDVYFFGFQSNPFQYIARAAVSLLSSSTEGFPMALCEAMACGVPVVSTDCPTGPREILAPQTPATQYAQAPEWAEFGILLPLLGAGAALGHSAPVWADTLSRLLAEPAQRTYYAAQAYSRVQDFAPAKIMQQWENLLTESSK</sequence>
<dbReference type="InterPro" id="IPR028098">
    <property type="entry name" value="Glyco_trans_4-like_N"/>
</dbReference>
<feature type="domain" description="Glycosyltransferase subfamily 4-like N-terminal" evidence="1">
    <location>
        <begin position="21"/>
        <end position="186"/>
    </location>
</feature>
<accession>A0ABU3TG67</accession>
<dbReference type="EC" id="2.4.-.-" evidence="2"/>
<dbReference type="PANTHER" id="PTHR12526">
    <property type="entry name" value="GLYCOSYLTRANSFERASE"/>
    <property type="match status" value="1"/>
</dbReference>
<evidence type="ECO:0000313" key="2">
    <source>
        <dbReference type="EMBL" id="MDU0370354.1"/>
    </source>
</evidence>